<dbReference type="GO" id="GO:0000150">
    <property type="term" value="F:DNA strand exchange activity"/>
    <property type="evidence" value="ECO:0007669"/>
    <property type="project" value="InterPro"/>
</dbReference>
<dbReference type="GO" id="GO:0003677">
    <property type="term" value="F:DNA binding"/>
    <property type="evidence" value="ECO:0007669"/>
    <property type="project" value="UniProtKB-KW"/>
</dbReference>
<dbReference type="Gene3D" id="3.40.50.1390">
    <property type="entry name" value="Resolvase, N-terminal catalytic domain"/>
    <property type="match status" value="1"/>
</dbReference>
<name>A0A7M1QXK2_9ACTO</name>
<evidence type="ECO:0000256" key="1">
    <source>
        <dbReference type="ARBA" id="ARBA00009913"/>
    </source>
</evidence>
<dbReference type="PROSITE" id="PS00397">
    <property type="entry name" value="RECOMBINASES_1"/>
    <property type="match status" value="1"/>
</dbReference>
<keyword evidence="2" id="KW-0229">DNA integration</keyword>
<reference evidence="8 9" key="1">
    <citation type="submission" date="2020-10" db="EMBL/GenBank/DDBJ databases">
        <title>Trueperella pecoris sp. nov. isolated from bovine and porcine specimens.</title>
        <authorList>
            <person name="Schoenecker L."/>
            <person name="Schnydrig P."/>
            <person name="Brodard I."/>
            <person name="Thomann A."/>
            <person name="Hemphill A."/>
            <person name="Rodriguez-Campos S."/>
            <person name="Perreten V."/>
            <person name="Jores J."/>
            <person name="Kittl S."/>
        </authorList>
    </citation>
    <scope>NUCLEOTIDE SEQUENCE [LARGE SCALE GENOMIC DNA]</scope>
    <source>
        <strain evidence="8 9">15A0121</strain>
    </source>
</reference>
<keyword evidence="3" id="KW-0238">DNA-binding</keyword>
<dbReference type="InterPro" id="IPR006119">
    <property type="entry name" value="Resolv_N"/>
</dbReference>
<accession>A0A7M1QXK2</accession>
<dbReference type="InterPro" id="IPR006120">
    <property type="entry name" value="Resolvase_HTH_dom"/>
</dbReference>
<evidence type="ECO:0000256" key="2">
    <source>
        <dbReference type="ARBA" id="ARBA00022908"/>
    </source>
</evidence>
<dbReference type="SMART" id="SM00857">
    <property type="entry name" value="Resolvase"/>
    <property type="match status" value="1"/>
</dbReference>
<dbReference type="Pfam" id="PF00239">
    <property type="entry name" value="Resolvase"/>
    <property type="match status" value="1"/>
</dbReference>
<dbReference type="InterPro" id="IPR009057">
    <property type="entry name" value="Homeodomain-like_sf"/>
</dbReference>
<feature type="active site" description="O-(5'-phospho-DNA)-serine intermediate" evidence="5 6">
    <location>
        <position position="9"/>
    </location>
</feature>
<dbReference type="PROSITE" id="PS51736">
    <property type="entry name" value="RECOMBINASES_3"/>
    <property type="match status" value="1"/>
</dbReference>
<dbReference type="Pfam" id="PF02796">
    <property type="entry name" value="HTH_7"/>
    <property type="match status" value="1"/>
</dbReference>
<evidence type="ECO:0000256" key="4">
    <source>
        <dbReference type="ARBA" id="ARBA00023172"/>
    </source>
</evidence>
<dbReference type="EMBL" id="CP063213">
    <property type="protein sequence ID" value="QOR46658.1"/>
    <property type="molecule type" value="Genomic_DNA"/>
</dbReference>
<dbReference type="AlphaFoldDB" id="A0A7M1QXK2"/>
<evidence type="ECO:0000259" key="7">
    <source>
        <dbReference type="PROSITE" id="PS51736"/>
    </source>
</evidence>
<evidence type="ECO:0000256" key="6">
    <source>
        <dbReference type="PROSITE-ProRule" id="PRU10137"/>
    </source>
</evidence>
<dbReference type="PANTHER" id="PTHR30461:SF2">
    <property type="entry name" value="SERINE RECOMBINASE PINE-RELATED"/>
    <property type="match status" value="1"/>
</dbReference>
<evidence type="ECO:0000313" key="8">
    <source>
        <dbReference type="EMBL" id="QOR46658.1"/>
    </source>
</evidence>
<evidence type="ECO:0000313" key="9">
    <source>
        <dbReference type="Proteomes" id="UP000595053"/>
    </source>
</evidence>
<dbReference type="Proteomes" id="UP000595053">
    <property type="component" value="Chromosome"/>
</dbReference>
<feature type="domain" description="Resolvase/invertase-type recombinase catalytic" evidence="7">
    <location>
        <begin position="1"/>
        <end position="138"/>
    </location>
</feature>
<dbReference type="CDD" id="cd03768">
    <property type="entry name" value="SR_ResInv"/>
    <property type="match status" value="1"/>
</dbReference>
<dbReference type="CDD" id="cd00569">
    <property type="entry name" value="HTH_Hin_like"/>
    <property type="match status" value="1"/>
</dbReference>
<sequence length="188" mass="20489">MLVGYARVSTSLQGESLKTQREALVAAGCDPQRVYIDEISGTMWSRPELVKALALMGEGDTLVVTRLDRLGRNVRETILTIADLGARGINVRVLEPHIDTADPMNKGAFIIMSALAEWDRDLMVARTKEGVANARAEGRVAGPKPKLSSEQIRLVRQAVTGGESVASVARSFDVSRQTVYRALERIAK</sequence>
<dbReference type="PANTHER" id="PTHR30461">
    <property type="entry name" value="DNA-INVERTASE FROM LAMBDOID PROPHAGE"/>
    <property type="match status" value="1"/>
</dbReference>
<protein>
    <submittedName>
        <fullName evidence="8">Recombinase family protein</fullName>
    </submittedName>
</protein>
<dbReference type="SUPFAM" id="SSF53041">
    <property type="entry name" value="Resolvase-like"/>
    <property type="match status" value="1"/>
</dbReference>
<dbReference type="InterPro" id="IPR050639">
    <property type="entry name" value="SSR_resolvase"/>
</dbReference>
<organism evidence="8 9">
    <name type="scientific">Trueperella pecoris</name>
    <dbReference type="NCBI Taxonomy" id="2733571"/>
    <lineage>
        <taxon>Bacteria</taxon>
        <taxon>Bacillati</taxon>
        <taxon>Actinomycetota</taxon>
        <taxon>Actinomycetes</taxon>
        <taxon>Actinomycetales</taxon>
        <taxon>Actinomycetaceae</taxon>
        <taxon>Trueperella</taxon>
    </lineage>
</organism>
<dbReference type="InterPro" id="IPR006118">
    <property type="entry name" value="Recombinase_CS"/>
</dbReference>
<comment type="similarity">
    <text evidence="1">Belongs to the site-specific recombinase resolvase family.</text>
</comment>
<dbReference type="SUPFAM" id="SSF46689">
    <property type="entry name" value="Homeodomain-like"/>
    <property type="match status" value="1"/>
</dbReference>
<dbReference type="GO" id="GO:0015074">
    <property type="term" value="P:DNA integration"/>
    <property type="evidence" value="ECO:0007669"/>
    <property type="project" value="UniProtKB-KW"/>
</dbReference>
<evidence type="ECO:0000256" key="3">
    <source>
        <dbReference type="ARBA" id="ARBA00023125"/>
    </source>
</evidence>
<keyword evidence="4" id="KW-0233">DNA recombination</keyword>
<dbReference type="Gene3D" id="1.10.10.60">
    <property type="entry name" value="Homeodomain-like"/>
    <property type="match status" value="1"/>
</dbReference>
<dbReference type="InterPro" id="IPR036162">
    <property type="entry name" value="Resolvase-like_N_sf"/>
</dbReference>
<dbReference type="PROSITE" id="PS00398">
    <property type="entry name" value="RECOMBINASES_2"/>
    <property type="match status" value="1"/>
</dbReference>
<keyword evidence="9" id="KW-1185">Reference proteome</keyword>
<proteinExistence type="inferred from homology"/>
<gene>
    <name evidence="8" type="ORF">INS88_06160</name>
</gene>
<evidence type="ECO:0000256" key="5">
    <source>
        <dbReference type="PIRSR" id="PIRSR606118-50"/>
    </source>
</evidence>